<comment type="caution">
    <text evidence="1">The sequence shown here is derived from an EMBL/GenBank/DDBJ whole genome shotgun (WGS) entry which is preliminary data.</text>
</comment>
<evidence type="ECO:0000313" key="2">
    <source>
        <dbReference type="Proteomes" id="UP000681720"/>
    </source>
</evidence>
<evidence type="ECO:0000313" key="1">
    <source>
        <dbReference type="EMBL" id="CAF5205904.1"/>
    </source>
</evidence>
<accession>A0A8S3IS93</accession>
<dbReference type="AlphaFoldDB" id="A0A8S3IS93"/>
<feature type="non-terminal residue" evidence="1">
    <location>
        <position position="1"/>
    </location>
</feature>
<reference evidence="1" key="1">
    <citation type="submission" date="2021-02" db="EMBL/GenBank/DDBJ databases">
        <authorList>
            <person name="Nowell W R."/>
        </authorList>
    </citation>
    <scope>NUCLEOTIDE SEQUENCE</scope>
</reference>
<organism evidence="1 2">
    <name type="scientific">Rotaria magnacalcarata</name>
    <dbReference type="NCBI Taxonomy" id="392030"/>
    <lineage>
        <taxon>Eukaryota</taxon>
        <taxon>Metazoa</taxon>
        <taxon>Spiralia</taxon>
        <taxon>Gnathifera</taxon>
        <taxon>Rotifera</taxon>
        <taxon>Eurotatoria</taxon>
        <taxon>Bdelloidea</taxon>
        <taxon>Philodinida</taxon>
        <taxon>Philodinidae</taxon>
        <taxon>Rotaria</taxon>
    </lineage>
</organism>
<dbReference type="EMBL" id="CAJOBJ010349201">
    <property type="protein sequence ID" value="CAF5205904.1"/>
    <property type="molecule type" value="Genomic_DNA"/>
</dbReference>
<proteinExistence type="predicted"/>
<name>A0A8S3IS93_9BILA</name>
<protein>
    <submittedName>
        <fullName evidence="1">Uncharacterized protein</fullName>
    </submittedName>
</protein>
<gene>
    <name evidence="1" type="ORF">GIL414_LOCUS78126</name>
</gene>
<dbReference type="Proteomes" id="UP000681720">
    <property type="component" value="Unassembled WGS sequence"/>
</dbReference>
<sequence>RTNELSIGNNSIRSIFPSSYRTLKLFDMITMAKLDFIPLCCSFLDSSRQALSRLAISDNESSKIYIYDGKNHGSPVTIISYCPQYDLSISCDQELIIGFQLINTLPNEILFKSKLDTDLFELVKRKLIPLALEFNSTEEQFALVGESLTEKNYLF</sequence>